<protein>
    <submittedName>
        <fullName evidence="6">Thermonuclease family protein</fullName>
    </submittedName>
</protein>
<evidence type="ECO:0000313" key="7">
    <source>
        <dbReference type="Proteomes" id="UP000654482"/>
    </source>
</evidence>
<evidence type="ECO:0000256" key="2">
    <source>
        <dbReference type="ARBA" id="ARBA00022759"/>
    </source>
</evidence>
<keyword evidence="1" id="KW-0540">Nuclease</keyword>
<dbReference type="Proteomes" id="UP000654482">
    <property type="component" value="Unassembled WGS sequence"/>
</dbReference>
<dbReference type="PANTHER" id="PTHR12302">
    <property type="entry name" value="EBNA2 BINDING PROTEIN P100"/>
    <property type="match status" value="1"/>
</dbReference>
<feature type="domain" description="TNase-like" evidence="5">
    <location>
        <begin position="32"/>
        <end position="163"/>
    </location>
</feature>
<keyword evidence="3" id="KW-0378">Hydrolase</keyword>
<dbReference type="PROSITE" id="PS50830">
    <property type="entry name" value="TNASE_3"/>
    <property type="match status" value="1"/>
</dbReference>
<keyword evidence="2" id="KW-0255">Endonuclease</keyword>
<sequence length="178" mass="20079">MGFKFLHSAIQNAIILLCLIGLASCKTSPPPEGQRAIVQRIVSGQTIEVLFPSQKPALIEKVRLLGIDAPDLQQEPWGKAAKNALTERLGQQAAILLESDREPIDSFGRRLAYVWYEDKLINEELIAQGFVLERSRTPNTKYSQRLSRAQEYARTMGYGIWNPENPLRQTPSAFRSKK</sequence>
<dbReference type="EMBL" id="JADEWZ010000007">
    <property type="protein sequence ID" value="MBE9115449.1"/>
    <property type="molecule type" value="Genomic_DNA"/>
</dbReference>
<feature type="signal peptide" evidence="4">
    <location>
        <begin position="1"/>
        <end position="23"/>
    </location>
</feature>
<accession>A0A8J7DP04</accession>
<dbReference type="SUPFAM" id="SSF50199">
    <property type="entry name" value="Staphylococcal nuclease"/>
    <property type="match status" value="1"/>
</dbReference>
<dbReference type="Gene3D" id="2.40.50.90">
    <property type="match status" value="1"/>
</dbReference>
<feature type="chain" id="PRO_5035239657" evidence="4">
    <location>
        <begin position="24"/>
        <end position="178"/>
    </location>
</feature>
<evidence type="ECO:0000256" key="1">
    <source>
        <dbReference type="ARBA" id="ARBA00022722"/>
    </source>
</evidence>
<reference evidence="6" key="1">
    <citation type="submission" date="2020-10" db="EMBL/GenBank/DDBJ databases">
        <authorList>
            <person name="Castelo-Branco R."/>
            <person name="Eusebio N."/>
            <person name="Adriana R."/>
            <person name="Vieira A."/>
            <person name="Brugerolle De Fraissinette N."/>
            <person name="Rezende De Castro R."/>
            <person name="Schneider M.P."/>
            <person name="Vasconcelos V."/>
            <person name="Leao P.N."/>
        </authorList>
    </citation>
    <scope>NUCLEOTIDE SEQUENCE</scope>
    <source>
        <strain evidence="6">LEGE 07157</strain>
    </source>
</reference>
<dbReference type="PROSITE" id="PS51257">
    <property type="entry name" value="PROKAR_LIPOPROTEIN"/>
    <property type="match status" value="1"/>
</dbReference>
<comment type="caution">
    <text evidence="6">The sequence shown here is derived from an EMBL/GenBank/DDBJ whole genome shotgun (WGS) entry which is preliminary data.</text>
</comment>
<dbReference type="AlphaFoldDB" id="A0A8J7DP04"/>
<keyword evidence="4" id="KW-0732">Signal</keyword>
<dbReference type="Pfam" id="PF00565">
    <property type="entry name" value="SNase"/>
    <property type="match status" value="1"/>
</dbReference>
<evidence type="ECO:0000256" key="3">
    <source>
        <dbReference type="ARBA" id="ARBA00022801"/>
    </source>
</evidence>
<organism evidence="6 7">
    <name type="scientific">Lusitaniella coriacea LEGE 07157</name>
    <dbReference type="NCBI Taxonomy" id="945747"/>
    <lineage>
        <taxon>Bacteria</taxon>
        <taxon>Bacillati</taxon>
        <taxon>Cyanobacteriota</taxon>
        <taxon>Cyanophyceae</taxon>
        <taxon>Spirulinales</taxon>
        <taxon>Lusitaniellaceae</taxon>
        <taxon>Lusitaniella</taxon>
    </lineage>
</organism>
<dbReference type="GO" id="GO:0004519">
    <property type="term" value="F:endonuclease activity"/>
    <property type="evidence" value="ECO:0007669"/>
    <property type="project" value="UniProtKB-KW"/>
</dbReference>
<dbReference type="InterPro" id="IPR035437">
    <property type="entry name" value="SNase_OB-fold_sf"/>
</dbReference>
<evidence type="ECO:0000259" key="5">
    <source>
        <dbReference type="PROSITE" id="PS50830"/>
    </source>
</evidence>
<dbReference type="RefSeq" id="WP_194028547.1">
    <property type="nucleotide sequence ID" value="NZ_JADEWZ010000007.1"/>
</dbReference>
<evidence type="ECO:0000256" key="4">
    <source>
        <dbReference type="SAM" id="SignalP"/>
    </source>
</evidence>
<keyword evidence="7" id="KW-1185">Reference proteome</keyword>
<dbReference type="PANTHER" id="PTHR12302:SF3">
    <property type="entry name" value="SERINE_THREONINE-PROTEIN KINASE 31"/>
    <property type="match status" value="1"/>
</dbReference>
<gene>
    <name evidence="6" type="ORF">IQ249_06000</name>
</gene>
<proteinExistence type="predicted"/>
<dbReference type="SMART" id="SM00318">
    <property type="entry name" value="SNc"/>
    <property type="match status" value="1"/>
</dbReference>
<dbReference type="InterPro" id="IPR016071">
    <property type="entry name" value="Staphylococal_nuclease_OB-fold"/>
</dbReference>
<name>A0A8J7DP04_9CYAN</name>
<evidence type="ECO:0000313" key="6">
    <source>
        <dbReference type="EMBL" id="MBE9115449.1"/>
    </source>
</evidence>
<dbReference type="GO" id="GO:0016787">
    <property type="term" value="F:hydrolase activity"/>
    <property type="evidence" value="ECO:0007669"/>
    <property type="project" value="UniProtKB-KW"/>
</dbReference>